<dbReference type="Pfam" id="PF13557">
    <property type="entry name" value="Phenol_MetA_deg"/>
    <property type="match status" value="1"/>
</dbReference>
<dbReference type="EMBL" id="FCOB02000003">
    <property type="protein sequence ID" value="SAK48279.1"/>
    <property type="molecule type" value="Genomic_DNA"/>
</dbReference>
<dbReference type="AlphaFoldDB" id="A0A157ZS46"/>
<name>A0A157ZS46_9BURK</name>
<dbReference type="STRING" id="1777144.AWB83_00981"/>
<comment type="caution">
    <text evidence="1">The sequence shown here is derived from an EMBL/GenBank/DDBJ whole genome shotgun (WGS) entry which is preliminary data.</text>
</comment>
<evidence type="ECO:0008006" key="3">
    <source>
        <dbReference type="Google" id="ProtNLM"/>
    </source>
</evidence>
<sequence length="344" mass="37032">MRDIKDGFEETAPSVHSAFYFARIVDLRCLRYATKRIAFTVALARLSVALALLLSVADSDAQELEPRAYSAAPTGTNFLVAGYTRFTGQVLTDPSLPVTDIHATINAFGLGYARVFNLGGRTASVGFAVPLVSGDVSGRVFDAPNQVHRAGLGDVRVRFAVDLLGGPALTPEEFARRAPQTIVGASLVVVAPTGQYQPSRLINVGANRWALKPEFGISQPIENWFAEAALGVWLFTENTEFLGSAHRSQAPMPVLQLHGGYTFRPGLWLAVDLGFYTGGATTINGVANDDRQNNVRYGATLSIPITRNWSAKLAASKGLIVRAGGDYEAISLAVQYRWLGHEPP</sequence>
<organism evidence="1 2">
    <name type="scientific">Caballeronia ptereochthonis</name>
    <dbReference type="NCBI Taxonomy" id="1777144"/>
    <lineage>
        <taxon>Bacteria</taxon>
        <taxon>Pseudomonadati</taxon>
        <taxon>Pseudomonadota</taxon>
        <taxon>Betaproteobacteria</taxon>
        <taxon>Burkholderiales</taxon>
        <taxon>Burkholderiaceae</taxon>
        <taxon>Caballeronia</taxon>
    </lineage>
</organism>
<keyword evidence="2" id="KW-1185">Reference proteome</keyword>
<dbReference type="InterPro" id="IPR025737">
    <property type="entry name" value="FApF"/>
</dbReference>
<reference evidence="1" key="1">
    <citation type="submission" date="2016-01" db="EMBL/GenBank/DDBJ databases">
        <authorList>
            <person name="Peeters C."/>
        </authorList>
    </citation>
    <scope>NUCLEOTIDE SEQUENCE [LARGE SCALE GENOMIC DNA]</scope>
    <source>
        <strain evidence="1">LMG 29326</strain>
    </source>
</reference>
<evidence type="ECO:0000313" key="2">
    <source>
        <dbReference type="Proteomes" id="UP000054978"/>
    </source>
</evidence>
<dbReference type="RefSeq" id="WP_244197576.1">
    <property type="nucleotide sequence ID" value="NZ_FCOB02000003.1"/>
</dbReference>
<gene>
    <name evidence="1" type="ORF">AWB83_00981</name>
</gene>
<accession>A0A157ZS46</accession>
<evidence type="ECO:0000313" key="1">
    <source>
        <dbReference type="EMBL" id="SAK48279.1"/>
    </source>
</evidence>
<protein>
    <recommendedName>
        <fullName evidence="3">Transporter</fullName>
    </recommendedName>
</protein>
<proteinExistence type="predicted"/>
<dbReference type="Proteomes" id="UP000054978">
    <property type="component" value="Unassembled WGS sequence"/>
</dbReference>